<evidence type="ECO:0000256" key="1">
    <source>
        <dbReference type="SAM" id="MobiDB-lite"/>
    </source>
</evidence>
<feature type="compositionally biased region" description="Low complexity" evidence="1">
    <location>
        <begin position="163"/>
        <end position="172"/>
    </location>
</feature>
<feature type="region of interest" description="Disordered" evidence="1">
    <location>
        <begin position="318"/>
        <end position="345"/>
    </location>
</feature>
<keyword evidence="3" id="KW-1185">Reference proteome</keyword>
<dbReference type="OrthoDB" id="2678783at2759"/>
<dbReference type="AlphaFoldDB" id="A0A8I3A559"/>
<comment type="caution">
    <text evidence="2">The sequence shown here is derived from an EMBL/GenBank/DDBJ whole genome shotgun (WGS) entry which is preliminary data.</text>
</comment>
<feature type="compositionally biased region" description="Basic and acidic residues" evidence="1">
    <location>
        <begin position="529"/>
        <end position="538"/>
    </location>
</feature>
<dbReference type="EMBL" id="JAGFBS010000031">
    <property type="protein sequence ID" value="KAG6371948.1"/>
    <property type="molecule type" value="Genomic_DNA"/>
</dbReference>
<evidence type="ECO:0000313" key="3">
    <source>
        <dbReference type="Proteomes" id="UP000683000"/>
    </source>
</evidence>
<feature type="compositionally biased region" description="Basic and acidic residues" evidence="1">
    <location>
        <begin position="28"/>
        <end position="59"/>
    </location>
</feature>
<feature type="region of interest" description="Disordered" evidence="1">
    <location>
        <begin position="212"/>
        <end position="266"/>
    </location>
</feature>
<name>A0A8I3A559_9AGAM</name>
<gene>
    <name evidence="2" type="ORF">JVT61DRAFT_8962</name>
</gene>
<accession>A0A8I3A559</accession>
<sequence>MVAPQCLTERRVTRPSNATARPGLPDKPAPKRTSEQKRTDEEQVRQRKEEKKTAKEDAYQRISTMQAQMVVDQSEALKDRVPMRPKPRIVRKNRPAIEENEPVILPPRNPRPESSKEPSLREVLADVTRQRLAKAKARAEASHNSSNQQTTELDSCRNSKGLTNSNSNVTVTDVDDDSDELRYAMEHYKGNAKQLLPAEVAVAHVDVDELTSLMDPGNRTPQREQVSLKRKFDSQSDLEGDEVTTEPASEGEAMETDLKPRGAGQRLTRQNAVAIIEAPPIKKIKTESVEGADNVGQSITGNAPSGEIATTPACTTARFHKGSSVPKNARTKATKGDLPPLMQNDPDGKWTKNVLPSIILWYGDQASVWNIKDSDLEHVLISIVGVVYPSFADIDEMKLEGGHIYDLAVQRLVRWRHIIGNAAGHVVLTYLNENAAVDEGLTKEALATLLLKGRAFAYADFDPTDHSKAFQSDLILSLLGMTHLQDTIGWVEVPGLDLLQKCDHGIRGVLSLCTAALERALKLAEEGRLETTVNRDSETQASQEALDANPAPTRSIRANRKQPRTLNHATGKLSTKGSAFSHQNWGGQTTSYYVSIANRSAEMLGDVVARALLYLATRPDDDAESTPIITDELDPRAQMCKPALAPHDYSETMWVTL</sequence>
<feature type="region of interest" description="Disordered" evidence="1">
    <location>
        <begin position="1"/>
        <end position="175"/>
    </location>
</feature>
<feature type="compositionally biased region" description="Polar residues" evidence="1">
    <location>
        <begin position="142"/>
        <end position="162"/>
    </location>
</feature>
<proteinExistence type="predicted"/>
<protein>
    <submittedName>
        <fullName evidence="2">Uncharacterized protein</fullName>
    </submittedName>
</protein>
<dbReference type="Proteomes" id="UP000683000">
    <property type="component" value="Unassembled WGS sequence"/>
</dbReference>
<feature type="compositionally biased region" description="Basic residues" evidence="1">
    <location>
        <begin position="83"/>
        <end position="94"/>
    </location>
</feature>
<feature type="region of interest" description="Disordered" evidence="1">
    <location>
        <begin position="529"/>
        <end position="561"/>
    </location>
</feature>
<organism evidence="2 3">
    <name type="scientific">Boletus reticuloceps</name>
    <dbReference type="NCBI Taxonomy" id="495285"/>
    <lineage>
        <taxon>Eukaryota</taxon>
        <taxon>Fungi</taxon>
        <taxon>Dikarya</taxon>
        <taxon>Basidiomycota</taxon>
        <taxon>Agaricomycotina</taxon>
        <taxon>Agaricomycetes</taxon>
        <taxon>Agaricomycetidae</taxon>
        <taxon>Boletales</taxon>
        <taxon>Boletineae</taxon>
        <taxon>Boletaceae</taxon>
        <taxon>Boletoideae</taxon>
        <taxon>Boletus</taxon>
    </lineage>
</organism>
<reference evidence="2" key="1">
    <citation type="submission" date="2021-03" db="EMBL/GenBank/DDBJ databases">
        <title>Evolutionary innovations through gain and loss of genes in the ectomycorrhizal Boletales.</title>
        <authorList>
            <person name="Wu G."/>
            <person name="Miyauchi S."/>
            <person name="Morin E."/>
            <person name="Yang Z.-L."/>
            <person name="Xu J."/>
            <person name="Martin F.M."/>
        </authorList>
    </citation>
    <scope>NUCLEOTIDE SEQUENCE</scope>
    <source>
        <strain evidence="2">BR01</strain>
    </source>
</reference>
<feature type="compositionally biased region" description="Basic and acidic residues" evidence="1">
    <location>
        <begin position="110"/>
        <end position="124"/>
    </location>
</feature>
<evidence type="ECO:0000313" key="2">
    <source>
        <dbReference type="EMBL" id="KAG6371948.1"/>
    </source>
</evidence>